<protein>
    <recommendedName>
        <fullName evidence="2">NADAR domain-containing protein</fullName>
    </recommendedName>
</protein>
<accession>A0AAV5AB39</accession>
<reference evidence="3" key="1">
    <citation type="submission" date="2021-10" db="EMBL/GenBank/DDBJ databases">
        <title>De novo Genome Assembly of Clathrus columnatus (Basidiomycota, Fungi) Using Illumina and Nanopore Sequence Data.</title>
        <authorList>
            <person name="Ogiso-Tanaka E."/>
            <person name="Itagaki H."/>
            <person name="Hosoya T."/>
            <person name="Hosaka K."/>
        </authorList>
    </citation>
    <scope>NUCLEOTIDE SEQUENCE</scope>
    <source>
        <strain evidence="3">MO-923</strain>
    </source>
</reference>
<dbReference type="Gene3D" id="1.10.357.40">
    <property type="entry name" value="YbiA-like"/>
    <property type="match status" value="1"/>
</dbReference>
<evidence type="ECO:0000313" key="4">
    <source>
        <dbReference type="Proteomes" id="UP001050691"/>
    </source>
</evidence>
<dbReference type="Pfam" id="PF08719">
    <property type="entry name" value="NADAR"/>
    <property type="match status" value="1"/>
</dbReference>
<organism evidence="3 4">
    <name type="scientific">Clathrus columnatus</name>
    <dbReference type="NCBI Taxonomy" id="1419009"/>
    <lineage>
        <taxon>Eukaryota</taxon>
        <taxon>Fungi</taxon>
        <taxon>Dikarya</taxon>
        <taxon>Basidiomycota</taxon>
        <taxon>Agaricomycotina</taxon>
        <taxon>Agaricomycetes</taxon>
        <taxon>Phallomycetidae</taxon>
        <taxon>Phallales</taxon>
        <taxon>Clathraceae</taxon>
        <taxon>Clathrus</taxon>
    </lineage>
</organism>
<evidence type="ECO:0000259" key="2">
    <source>
        <dbReference type="Pfam" id="PF08719"/>
    </source>
</evidence>
<keyword evidence="4" id="KW-1185">Reference proteome</keyword>
<name>A0AAV5AB39_9AGAM</name>
<sequence length="194" mass="22091">MSCKYPGCPLPVFAGSSFCSISHRDAASGTQPSPSQPRPPGFQVPSRSQISFYERGQPYYEFTNFSDHPIRYDGKDYPTAEHLFQSLKFEDNTLIELIRTQLTPRAAFETAQKYNTMIRPGWYDKQLNIKMMEKTVLLKFTQHQDLKKLLIGTGDAVLKENSPIDRFWGIGSDGRGENHLGLVLMRIRALLKNT</sequence>
<comment type="caution">
    <text evidence="3">The sequence shown here is derived from an EMBL/GenBank/DDBJ whole genome shotgun (WGS) entry which is preliminary data.</text>
</comment>
<feature type="domain" description="NADAR" evidence="2">
    <location>
        <begin position="52"/>
        <end position="191"/>
    </location>
</feature>
<dbReference type="EMBL" id="BPWL01000005">
    <property type="protein sequence ID" value="GJJ10241.1"/>
    <property type="molecule type" value="Genomic_DNA"/>
</dbReference>
<evidence type="ECO:0000256" key="1">
    <source>
        <dbReference type="SAM" id="MobiDB-lite"/>
    </source>
</evidence>
<gene>
    <name evidence="3" type="ORF">Clacol_004467</name>
</gene>
<dbReference type="SUPFAM" id="SSF143990">
    <property type="entry name" value="YbiA-like"/>
    <property type="match status" value="1"/>
</dbReference>
<dbReference type="CDD" id="cd15457">
    <property type="entry name" value="NADAR"/>
    <property type="match status" value="1"/>
</dbReference>
<dbReference type="AlphaFoldDB" id="A0AAV5AB39"/>
<evidence type="ECO:0000313" key="3">
    <source>
        <dbReference type="EMBL" id="GJJ10241.1"/>
    </source>
</evidence>
<dbReference type="InterPro" id="IPR012816">
    <property type="entry name" value="NADAR"/>
</dbReference>
<dbReference type="NCBIfam" id="TIGR02464">
    <property type="entry name" value="ribofla_fusion"/>
    <property type="match status" value="1"/>
</dbReference>
<feature type="region of interest" description="Disordered" evidence="1">
    <location>
        <begin position="24"/>
        <end position="43"/>
    </location>
</feature>
<dbReference type="InterPro" id="IPR037238">
    <property type="entry name" value="YbiA-like_sf"/>
</dbReference>
<proteinExistence type="predicted"/>
<dbReference type="Proteomes" id="UP001050691">
    <property type="component" value="Unassembled WGS sequence"/>
</dbReference>